<dbReference type="Proteomes" id="UP000002193">
    <property type="component" value="Chromosome"/>
</dbReference>
<reference evidence="1 2" key="1">
    <citation type="journal article" date="2003" name="Nucleic Acids Res.">
        <title>Genome sequence of Chlamydophila caviae (Chlamydia psittaci GPIC): examining the role of niche-specific genes in the evolution of the Chlamydiaceae.</title>
        <authorList>
            <person name="Read T.D."/>
            <person name="Myers G.S.A."/>
            <person name="Brunham R.C."/>
            <person name="Nelson W.C."/>
            <person name="Paulsen I.T."/>
            <person name="Heidelberg J.F."/>
            <person name="Holtzapple E.K."/>
            <person name="Khouri H.M."/>
            <person name="Federova N.B."/>
            <person name="Carty H.A."/>
            <person name="Umayam L.A."/>
            <person name="Haft D.H."/>
            <person name="Peterson J.D."/>
            <person name="Beanan M.J."/>
            <person name="White O."/>
            <person name="Salzberg S.L."/>
            <person name="Hsia R.-C."/>
            <person name="McClarty G."/>
            <person name="Rank R.G."/>
            <person name="Bavoil P.M."/>
            <person name="Fraser C.M."/>
        </authorList>
    </citation>
    <scope>NUCLEOTIDE SEQUENCE [LARGE SCALE GENOMIC DNA]</scope>
    <source>
        <strain evidence="2">ATCC VR-813 / DSM 19441 / 03DC25 / GPIC</strain>
    </source>
</reference>
<dbReference type="HOGENOM" id="CLU_2104620_0_0_0"/>
<evidence type="ECO:0000313" key="2">
    <source>
        <dbReference type="Proteomes" id="UP000002193"/>
    </source>
</evidence>
<name>Q824S3_CHLCV</name>
<gene>
    <name evidence="1" type="ordered locus">CCA_00066</name>
</gene>
<proteinExistence type="predicted"/>
<protein>
    <submittedName>
        <fullName evidence="1">Uncharacterized protein</fullName>
    </submittedName>
</protein>
<accession>Q824S3</accession>
<dbReference type="KEGG" id="cca:CCA_00066"/>
<dbReference type="EMBL" id="AE015925">
    <property type="protein sequence ID" value="AAP04818.1"/>
    <property type="molecule type" value="Genomic_DNA"/>
</dbReference>
<sequence>MGIIEITGNIMRKYLICSLLAFFLPIAGIGGETSESLVFATLCISKNDAPTTSSWHFWKDPQVIRDEQHAYFLKQVISALKRPEIWNDPINLLHILLQFDKFSEKSGECHDLLLVIIRHRIMTLTMNMA</sequence>
<evidence type="ECO:0000313" key="1">
    <source>
        <dbReference type="EMBL" id="AAP04818.1"/>
    </source>
</evidence>
<keyword evidence="2" id="KW-1185">Reference proteome</keyword>
<organism evidence="1 2">
    <name type="scientific">Chlamydia caviae (strain ATCC VR-813 / DSM 19441 / 03DC25 / GPIC)</name>
    <name type="common">Chlamydophila caviae</name>
    <dbReference type="NCBI Taxonomy" id="227941"/>
    <lineage>
        <taxon>Bacteria</taxon>
        <taxon>Pseudomonadati</taxon>
        <taxon>Chlamydiota</taxon>
        <taxon>Chlamydiia</taxon>
        <taxon>Chlamydiales</taxon>
        <taxon>Chlamydiaceae</taxon>
        <taxon>Chlamydia/Chlamydophila group</taxon>
        <taxon>Chlamydia</taxon>
    </lineage>
</organism>
<dbReference type="AlphaFoldDB" id="Q824S3"/>
<dbReference type="STRING" id="227941.CCA_00066"/>